<dbReference type="Pfam" id="PF16198">
    <property type="entry name" value="TruB_C_2"/>
    <property type="match status" value="1"/>
</dbReference>
<keyword evidence="2 5" id="KW-0413">Isomerase</keyword>
<dbReference type="InterPro" id="IPR015947">
    <property type="entry name" value="PUA-like_sf"/>
</dbReference>
<dbReference type="HAMAP" id="MF_01081">
    <property type="entry name" value="TruB_arch"/>
    <property type="match status" value="1"/>
</dbReference>
<evidence type="ECO:0000313" key="8">
    <source>
        <dbReference type="EMBL" id="RLE49560.1"/>
    </source>
</evidence>
<dbReference type="GO" id="GO:0031119">
    <property type="term" value="P:tRNA pseudouridine synthesis"/>
    <property type="evidence" value="ECO:0007669"/>
    <property type="project" value="UniProtKB-UniRule"/>
</dbReference>
<evidence type="ECO:0000313" key="10">
    <source>
        <dbReference type="Proteomes" id="UP000272051"/>
    </source>
</evidence>
<dbReference type="PROSITE" id="PS50890">
    <property type="entry name" value="PUA"/>
    <property type="match status" value="1"/>
</dbReference>
<dbReference type="Gene3D" id="3.30.2350.10">
    <property type="entry name" value="Pseudouridine synthase"/>
    <property type="match status" value="1"/>
</dbReference>
<dbReference type="GO" id="GO:0031118">
    <property type="term" value="P:rRNA pseudouridine synthesis"/>
    <property type="evidence" value="ECO:0007669"/>
    <property type="project" value="TreeGrafter"/>
</dbReference>
<evidence type="ECO:0000259" key="7">
    <source>
        <dbReference type="SMART" id="SM01136"/>
    </source>
</evidence>
<evidence type="ECO:0000259" key="6">
    <source>
        <dbReference type="SMART" id="SM00359"/>
    </source>
</evidence>
<dbReference type="Pfam" id="PF01472">
    <property type="entry name" value="PUA"/>
    <property type="match status" value="1"/>
</dbReference>
<evidence type="ECO:0000313" key="9">
    <source>
        <dbReference type="EMBL" id="RLE52468.1"/>
    </source>
</evidence>
<dbReference type="GO" id="GO:0031120">
    <property type="term" value="P:snRNA pseudouridine synthesis"/>
    <property type="evidence" value="ECO:0007669"/>
    <property type="project" value="TreeGrafter"/>
</dbReference>
<accession>A0A497ES62</accession>
<dbReference type="SMART" id="SM01136">
    <property type="entry name" value="DKCLD"/>
    <property type="match status" value="1"/>
</dbReference>
<evidence type="ECO:0000313" key="11">
    <source>
        <dbReference type="Proteomes" id="UP000278475"/>
    </source>
</evidence>
<dbReference type="FunFam" id="3.30.2350.10:FF:000001">
    <property type="entry name" value="H/ACA ribonucleoprotein complex subunit CBF5"/>
    <property type="match status" value="1"/>
</dbReference>
<dbReference type="SMART" id="SM00359">
    <property type="entry name" value="PUA"/>
    <property type="match status" value="1"/>
</dbReference>
<dbReference type="PANTHER" id="PTHR23127:SF0">
    <property type="entry name" value="H_ACA RIBONUCLEOPROTEIN COMPLEX SUBUNIT DKC1"/>
    <property type="match status" value="1"/>
</dbReference>
<dbReference type="InterPro" id="IPR036974">
    <property type="entry name" value="PUA_sf"/>
</dbReference>
<dbReference type="PANTHER" id="PTHR23127">
    <property type="entry name" value="CENTROMERE/MICROTUBULE BINDING PROTEIN CBF5"/>
    <property type="match status" value="1"/>
</dbReference>
<dbReference type="NCBIfam" id="TIGR00451">
    <property type="entry name" value="unchar_dom_2"/>
    <property type="match status" value="1"/>
</dbReference>
<dbReference type="InterPro" id="IPR032819">
    <property type="entry name" value="TruB_C"/>
</dbReference>
<comment type="caution">
    <text evidence="8">The sequence shown here is derived from an EMBL/GenBank/DDBJ whole genome shotgun (WGS) entry which is preliminary data.</text>
</comment>
<sequence length="323" mass="36064">MEEKELIVKAKEETDPRYGHIPEERPTHEYLEHGIVNLDKPIGPTSHEVVAWVKRILKVDRAAHGGTLDPKVSGVLPIALGRATRVIKFIMGAGKEYVCVMALHGDISKEDLMNVCNEFTGMIYQRPPLRSSVKRVVRTRRIHYINVLEVKDRYVLMVVGCEAGTYIRKLCHDIGEVLGCGAHMKELRRVRAGPFTEQDNLVTLHDLMDAYSCWIEENDDSLLRKVVMPMEHALKDIKKVYIRDSAVDAICHGADLAAPGIVKVDAKISKGDVVAIMTLKGELVAFGKALASAKEMAESSKGIMVNTERVIMRPGTYPKQWGK</sequence>
<dbReference type="EMBL" id="QMQX01000052">
    <property type="protein sequence ID" value="RLE52468.1"/>
    <property type="molecule type" value="Genomic_DNA"/>
</dbReference>
<dbReference type="EC" id="5.4.99.25" evidence="5"/>
<dbReference type="InterPro" id="IPR002478">
    <property type="entry name" value="PUA"/>
</dbReference>
<evidence type="ECO:0000256" key="1">
    <source>
        <dbReference type="ARBA" id="ARBA00022694"/>
    </source>
</evidence>
<evidence type="ECO:0000256" key="5">
    <source>
        <dbReference type="HAMAP-Rule" id="MF_01081"/>
    </source>
</evidence>
<dbReference type="GO" id="GO:0000495">
    <property type="term" value="P:box H/ACA sno(s)RNA 3'-end processing"/>
    <property type="evidence" value="ECO:0007669"/>
    <property type="project" value="TreeGrafter"/>
</dbReference>
<dbReference type="Gene3D" id="2.30.130.10">
    <property type="entry name" value="PUA domain"/>
    <property type="match status" value="1"/>
</dbReference>
<feature type="domain" description="Dyskerin-like" evidence="7">
    <location>
        <begin position="1"/>
        <end position="50"/>
    </location>
</feature>
<dbReference type="Proteomes" id="UP000272051">
    <property type="component" value="Unassembled WGS sequence"/>
</dbReference>
<dbReference type="GO" id="GO:0160148">
    <property type="term" value="F:tRNA pseudouridine(55) synthase activity"/>
    <property type="evidence" value="ECO:0007669"/>
    <property type="project" value="UniProtKB-EC"/>
</dbReference>
<dbReference type="AlphaFoldDB" id="A0A497ES62"/>
<dbReference type="Pfam" id="PF08068">
    <property type="entry name" value="DKCLD"/>
    <property type="match status" value="1"/>
</dbReference>
<proteinExistence type="inferred from homology"/>
<dbReference type="InterPro" id="IPR002501">
    <property type="entry name" value="PsdUridine_synth_N"/>
</dbReference>
<dbReference type="NCBIfam" id="TIGR00425">
    <property type="entry name" value="CBF5"/>
    <property type="match status" value="1"/>
</dbReference>
<feature type="domain" description="PUA" evidence="6">
    <location>
        <begin position="238"/>
        <end position="312"/>
    </location>
</feature>
<dbReference type="GO" id="GO:1990481">
    <property type="term" value="P:mRNA pseudouridine synthesis"/>
    <property type="evidence" value="ECO:0007669"/>
    <property type="project" value="TreeGrafter"/>
</dbReference>
<dbReference type="InterPro" id="IPR004521">
    <property type="entry name" value="Uncharacterised_CHP00451"/>
</dbReference>
<dbReference type="InterPro" id="IPR004802">
    <property type="entry name" value="tRNA_PsdUridine_synth_B_fam"/>
</dbReference>
<dbReference type="EMBL" id="QMQV01000030">
    <property type="protein sequence ID" value="RLE49560.1"/>
    <property type="molecule type" value="Genomic_DNA"/>
</dbReference>
<organism evidence="8 11">
    <name type="scientific">Thermoproteota archaeon</name>
    <dbReference type="NCBI Taxonomy" id="2056631"/>
    <lineage>
        <taxon>Archaea</taxon>
        <taxon>Thermoproteota</taxon>
    </lineage>
</organism>
<dbReference type="CDD" id="cd02572">
    <property type="entry name" value="PseudoU_synth_hDyskerin"/>
    <property type="match status" value="1"/>
</dbReference>
<dbReference type="GO" id="GO:0003723">
    <property type="term" value="F:RNA binding"/>
    <property type="evidence" value="ECO:0007669"/>
    <property type="project" value="InterPro"/>
</dbReference>
<dbReference type="Proteomes" id="UP000278475">
    <property type="component" value="Unassembled WGS sequence"/>
</dbReference>
<dbReference type="CDD" id="cd21148">
    <property type="entry name" value="PUA_Cbf5"/>
    <property type="match status" value="1"/>
</dbReference>
<gene>
    <name evidence="5" type="primary">truB</name>
    <name evidence="8" type="ORF">DRJ31_04415</name>
    <name evidence="9" type="ORF">DRJ33_03750</name>
</gene>
<comment type="catalytic activity">
    <reaction evidence="5">
        <text>uridine(55) in tRNA = pseudouridine(55) in tRNA</text>
        <dbReference type="Rhea" id="RHEA:42532"/>
        <dbReference type="Rhea" id="RHEA-COMP:10101"/>
        <dbReference type="Rhea" id="RHEA-COMP:10102"/>
        <dbReference type="ChEBI" id="CHEBI:65314"/>
        <dbReference type="ChEBI" id="CHEBI:65315"/>
        <dbReference type="EC" id="5.4.99.25"/>
    </reaction>
</comment>
<dbReference type="InterPro" id="IPR026326">
    <property type="entry name" value="TruB_arch"/>
</dbReference>
<evidence type="ECO:0000256" key="4">
    <source>
        <dbReference type="ARBA" id="ARBA00060775"/>
    </source>
</evidence>
<comment type="similarity">
    <text evidence="4 5">Belongs to the pseudouridine synthase TruB family. Type 2 subfamily.</text>
</comment>
<dbReference type="NCBIfam" id="NF003280">
    <property type="entry name" value="PRK04270.1"/>
    <property type="match status" value="1"/>
</dbReference>
<protein>
    <recommendedName>
        <fullName evidence="5">Probable tRNA pseudouridine synthase B</fullName>
        <ecNumber evidence="5">5.4.99.25</ecNumber>
    </recommendedName>
    <alternativeName>
        <fullName evidence="5">tRNA pseudouridine(55) synthase</fullName>
        <shortName evidence="5">Psi55 synthase</shortName>
    </alternativeName>
    <alternativeName>
        <fullName evidence="5">tRNA pseudouridylate synthase</fullName>
    </alternativeName>
    <alternativeName>
        <fullName evidence="5">tRNA-uridine isomerase</fullName>
    </alternativeName>
</protein>
<dbReference type="InterPro" id="IPR020103">
    <property type="entry name" value="PsdUridine_synth_cat_dom_sf"/>
</dbReference>
<keyword evidence="1 5" id="KW-0819">tRNA processing</keyword>
<evidence type="ECO:0000256" key="3">
    <source>
        <dbReference type="ARBA" id="ARBA00060072"/>
    </source>
</evidence>
<dbReference type="SUPFAM" id="SSF88697">
    <property type="entry name" value="PUA domain-like"/>
    <property type="match status" value="1"/>
</dbReference>
<evidence type="ECO:0000256" key="2">
    <source>
        <dbReference type="ARBA" id="ARBA00023235"/>
    </source>
</evidence>
<dbReference type="SUPFAM" id="SSF55120">
    <property type="entry name" value="Pseudouridine synthase"/>
    <property type="match status" value="1"/>
</dbReference>
<reference evidence="10 11" key="1">
    <citation type="submission" date="2018-06" db="EMBL/GenBank/DDBJ databases">
        <title>Extensive metabolic versatility and redundancy in microbially diverse, dynamic hydrothermal sediments.</title>
        <authorList>
            <person name="Dombrowski N."/>
            <person name="Teske A."/>
            <person name="Baker B.J."/>
        </authorList>
    </citation>
    <scope>NUCLEOTIDE SEQUENCE [LARGE SCALE GENOMIC DNA]</scope>
    <source>
        <strain evidence="9">B34_G17</strain>
        <strain evidence="8">B66_G16</strain>
    </source>
</reference>
<comment type="function">
    <text evidence="3 5">Could be responsible for synthesis of pseudouridine from uracil-55 in the psi GC loop of transfer RNAs.</text>
</comment>
<dbReference type="InterPro" id="IPR012960">
    <property type="entry name" value="Dyskerin-like"/>
</dbReference>
<dbReference type="Pfam" id="PF01509">
    <property type="entry name" value="TruB_N"/>
    <property type="match status" value="1"/>
</dbReference>
<feature type="active site" description="Nucleophile" evidence="5">
    <location>
        <position position="69"/>
    </location>
</feature>
<name>A0A497ES62_9CREN</name>